<dbReference type="Pfam" id="PF01184">
    <property type="entry name" value="Gpr1_Fun34_YaaH"/>
    <property type="match status" value="1"/>
</dbReference>
<feature type="region of interest" description="Disordered" evidence="6">
    <location>
        <begin position="1"/>
        <end position="44"/>
    </location>
</feature>
<evidence type="ECO:0000256" key="6">
    <source>
        <dbReference type="SAM" id="MobiDB-lite"/>
    </source>
</evidence>
<proteinExistence type="inferred from homology"/>
<feature type="compositionally biased region" description="Polar residues" evidence="6">
    <location>
        <begin position="8"/>
        <end position="25"/>
    </location>
</feature>
<evidence type="ECO:0000256" key="4">
    <source>
        <dbReference type="ARBA" id="ARBA00022989"/>
    </source>
</evidence>
<dbReference type="AlphaFoldDB" id="A0A9P5D732"/>
<keyword evidence="4 7" id="KW-1133">Transmembrane helix</keyword>
<evidence type="ECO:0000256" key="7">
    <source>
        <dbReference type="SAM" id="Phobius"/>
    </source>
</evidence>
<dbReference type="Proteomes" id="UP000749293">
    <property type="component" value="Unassembled WGS sequence"/>
</dbReference>
<organism evidence="8 9">
    <name type="scientific">Geosmithia morbida</name>
    <dbReference type="NCBI Taxonomy" id="1094350"/>
    <lineage>
        <taxon>Eukaryota</taxon>
        <taxon>Fungi</taxon>
        <taxon>Dikarya</taxon>
        <taxon>Ascomycota</taxon>
        <taxon>Pezizomycotina</taxon>
        <taxon>Sordariomycetes</taxon>
        <taxon>Hypocreomycetidae</taxon>
        <taxon>Hypocreales</taxon>
        <taxon>Bionectriaceae</taxon>
        <taxon>Geosmithia</taxon>
    </lineage>
</organism>
<dbReference type="GO" id="GO:0005886">
    <property type="term" value="C:plasma membrane"/>
    <property type="evidence" value="ECO:0007669"/>
    <property type="project" value="TreeGrafter"/>
</dbReference>
<evidence type="ECO:0008006" key="10">
    <source>
        <dbReference type="Google" id="ProtNLM"/>
    </source>
</evidence>
<feature type="transmembrane region" description="Helical" evidence="7">
    <location>
        <begin position="161"/>
        <end position="182"/>
    </location>
</feature>
<name>A0A9P5D732_9HYPO</name>
<gene>
    <name evidence="8" type="ORF">GMORB2_1442</name>
</gene>
<dbReference type="OrthoDB" id="3648309at2759"/>
<comment type="similarity">
    <text evidence="2">Belongs to the acetate uptake transporter (AceTr) (TC 2.A.96) family.</text>
</comment>
<accession>A0A9P5D732</accession>
<evidence type="ECO:0000256" key="2">
    <source>
        <dbReference type="ARBA" id="ARBA00005587"/>
    </source>
</evidence>
<feature type="transmembrane region" description="Helical" evidence="7">
    <location>
        <begin position="130"/>
        <end position="149"/>
    </location>
</feature>
<dbReference type="InterPro" id="IPR051633">
    <property type="entry name" value="AceTr"/>
</dbReference>
<dbReference type="RefSeq" id="XP_035324848.1">
    <property type="nucleotide sequence ID" value="XM_035463424.1"/>
</dbReference>
<feature type="transmembrane region" description="Helical" evidence="7">
    <location>
        <begin position="99"/>
        <end position="118"/>
    </location>
</feature>
<dbReference type="PANTHER" id="PTHR31123:SF1">
    <property type="entry name" value="ACCUMULATION OF DYADS PROTEIN 2-RELATED"/>
    <property type="match status" value="1"/>
</dbReference>
<dbReference type="GeneID" id="55967672"/>
<feature type="transmembrane region" description="Helical" evidence="7">
    <location>
        <begin position="225"/>
        <end position="247"/>
    </location>
</feature>
<keyword evidence="9" id="KW-1185">Reference proteome</keyword>
<keyword evidence="5 7" id="KW-0472">Membrane</keyword>
<protein>
    <recommendedName>
        <fullName evidence="10">Gpr1 family protein</fullName>
    </recommendedName>
</protein>
<evidence type="ECO:0000256" key="3">
    <source>
        <dbReference type="ARBA" id="ARBA00022692"/>
    </source>
</evidence>
<feature type="transmembrane region" description="Helical" evidence="7">
    <location>
        <begin position="62"/>
        <end position="79"/>
    </location>
</feature>
<evidence type="ECO:0000256" key="1">
    <source>
        <dbReference type="ARBA" id="ARBA00004141"/>
    </source>
</evidence>
<evidence type="ECO:0000313" key="8">
    <source>
        <dbReference type="EMBL" id="KAF4126196.1"/>
    </source>
</evidence>
<dbReference type="GO" id="GO:0015123">
    <property type="term" value="F:acetate transmembrane transporter activity"/>
    <property type="evidence" value="ECO:0007669"/>
    <property type="project" value="TreeGrafter"/>
</dbReference>
<comment type="subcellular location">
    <subcellularLocation>
        <location evidence="1">Membrane</location>
        <topology evidence="1">Multi-pass membrane protein</topology>
    </subcellularLocation>
</comment>
<sequence>MAAKGTEAQYQDFANSSNGQSSSLNKDLDINGGGDHVEKPPQRQGTISHVYQPSFLKAANPGPLGLISFAVSGFTLALYQLGVGLPDSNPMGSVGPNQAIFGLSVFLGGAIQVFAGIMEFRVGNTFGSTLHCIYGGFWLSYGMFFVPALGIKEAYAGDTHAYTTALGIYLMSWTLITLLFLLAALRTNIAILSLLFCLMLTFLLLGVAQFIATTATSTAITVNKAGGGFLVITSLIAFYAGCSGLMVPETTFIRFPLGDIESLTRRK</sequence>
<dbReference type="PANTHER" id="PTHR31123">
    <property type="entry name" value="ACCUMULATION OF DYADS PROTEIN 2-RELATED"/>
    <property type="match status" value="1"/>
</dbReference>
<dbReference type="EMBL" id="JAANYQ010000002">
    <property type="protein sequence ID" value="KAF4126196.1"/>
    <property type="molecule type" value="Genomic_DNA"/>
</dbReference>
<reference evidence="8" key="1">
    <citation type="submission" date="2020-03" db="EMBL/GenBank/DDBJ databases">
        <title>Site-based positive gene gene selection in Geosmithia morbida across the United States reveals a broad range of putative effectors and factors for local host and environmental adapation.</title>
        <authorList>
            <person name="Onufrak A."/>
            <person name="Murdoch R.W."/>
            <person name="Gazis R."/>
            <person name="Huff M."/>
            <person name="Staton M."/>
            <person name="Klingeman W."/>
            <person name="Hadziabdic D."/>
        </authorList>
    </citation>
    <scope>NUCLEOTIDE SEQUENCE</scope>
    <source>
        <strain evidence="8">1262</strain>
    </source>
</reference>
<dbReference type="NCBIfam" id="NF038013">
    <property type="entry name" value="AceTr_1"/>
    <property type="match status" value="1"/>
</dbReference>
<dbReference type="InterPro" id="IPR000791">
    <property type="entry name" value="Gpr1/Fun34/SatP-like"/>
</dbReference>
<comment type="caution">
    <text evidence="8">The sequence shown here is derived from an EMBL/GenBank/DDBJ whole genome shotgun (WGS) entry which is preliminary data.</text>
</comment>
<evidence type="ECO:0000313" key="9">
    <source>
        <dbReference type="Proteomes" id="UP000749293"/>
    </source>
</evidence>
<evidence type="ECO:0000256" key="5">
    <source>
        <dbReference type="ARBA" id="ARBA00023136"/>
    </source>
</evidence>
<feature type="transmembrane region" description="Helical" evidence="7">
    <location>
        <begin position="189"/>
        <end position="213"/>
    </location>
</feature>
<keyword evidence="3 7" id="KW-0812">Transmembrane</keyword>